<reference evidence="2" key="1">
    <citation type="journal article" date="2019" name="Plant Biotechnol. J.">
        <title>Genome sequencing of the Australian wild diploid species Gossypium australe highlights disease resistance and delayed gland morphogenesis.</title>
        <authorList>
            <person name="Cai Y."/>
            <person name="Cai X."/>
            <person name="Wang Q."/>
            <person name="Wang P."/>
            <person name="Zhang Y."/>
            <person name="Cai C."/>
            <person name="Xu Y."/>
            <person name="Wang K."/>
            <person name="Zhou Z."/>
            <person name="Wang C."/>
            <person name="Geng S."/>
            <person name="Li B."/>
            <person name="Dong Q."/>
            <person name="Hou Y."/>
            <person name="Wang H."/>
            <person name="Ai P."/>
            <person name="Liu Z."/>
            <person name="Yi F."/>
            <person name="Sun M."/>
            <person name="An G."/>
            <person name="Cheng J."/>
            <person name="Zhang Y."/>
            <person name="Shi Q."/>
            <person name="Xie Y."/>
            <person name="Shi X."/>
            <person name="Chang Y."/>
            <person name="Huang F."/>
            <person name="Chen Y."/>
            <person name="Hong S."/>
            <person name="Mi L."/>
            <person name="Sun Q."/>
            <person name="Zhang L."/>
            <person name="Zhou B."/>
            <person name="Peng R."/>
            <person name="Zhang X."/>
            <person name="Liu F."/>
        </authorList>
    </citation>
    <scope>NUCLEOTIDE SEQUENCE [LARGE SCALE GENOMIC DNA]</scope>
    <source>
        <strain evidence="2">cv. PA1801</strain>
    </source>
</reference>
<evidence type="ECO:0000313" key="2">
    <source>
        <dbReference type="Proteomes" id="UP000325315"/>
    </source>
</evidence>
<organism evidence="1 2">
    <name type="scientific">Gossypium australe</name>
    <dbReference type="NCBI Taxonomy" id="47621"/>
    <lineage>
        <taxon>Eukaryota</taxon>
        <taxon>Viridiplantae</taxon>
        <taxon>Streptophyta</taxon>
        <taxon>Embryophyta</taxon>
        <taxon>Tracheophyta</taxon>
        <taxon>Spermatophyta</taxon>
        <taxon>Magnoliopsida</taxon>
        <taxon>eudicotyledons</taxon>
        <taxon>Gunneridae</taxon>
        <taxon>Pentapetalae</taxon>
        <taxon>rosids</taxon>
        <taxon>malvids</taxon>
        <taxon>Malvales</taxon>
        <taxon>Malvaceae</taxon>
        <taxon>Malvoideae</taxon>
        <taxon>Gossypium</taxon>
    </lineage>
</organism>
<gene>
    <name evidence="1" type="ORF">EPI10_024261</name>
</gene>
<keyword evidence="2" id="KW-1185">Reference proteome</keyword>
<comment type="caution">
    <text evidence="1">The sequence shown here is derived from an EMBL/GenBank/DDBJ whole genome shotgun (WGS) entry which is preliminary data.</text>
</comment>
<proteinExistence type="predicted"/>
<name>A0A5B6VY91_9ROSI</name>
<protein>
    <submittedName>
        <fullName evidence="1">Protein argonaute 4-like protein</fullName>
    </submittedName>
</protein>
<dbReference type="EMBL" id="SMMG02000005">
    <property type="protein sequence ID" value="KAA3473922.1"/>
    <property type="molecule type" value="Genomic_DNA"/>
</dbReference>
<evidence type="ECO:0000313" key="1">
    <source>
        <dbReference type="EMBL" id="KAA3473922.1"/>
    </source>
</evidence>
<dbReference type="AlphaFoldDB" id="A0A5B6VY91"/>
<sequence length="130" mass="14770">MAYTYSFGALFLDIFAINEVLTRELLWLRQEASGKDWKSYPMLHRGATIVPSRCCVLVVFLSALISPKSKFVVVNFLAHRCDPNNITRDLEFVLTPLVRSKETNQNRRPSPVVRIGKAIEQVQSKMFGAP</sequence>
<accession>A0A5B6VY91</accession>
<dbReference type="Proteomes" id="UP000325315">
    <property type="component" value="Unassembled WGS sequence"/>
</dbReference>